<dbReference type="RefSeq" id="WP_169067310.1">
    <property type="nucleotide sequence ID" value="NZ_SPMY01000041.1"/>
</dbReference>
<dbReference type="InterPro" id="IPR013216">
    <property type="entry name" value="Methyltransf_11"/>
</dbReference>
<proteinExistence type="predicted"/>
<sequence length="274" mass="30862">MSEEIDNYSGDLDSSSDPNFFNYYENQSLAPATVERFTTVRDKALKLFFGKDQPATKALDVADIGCGAGTQCRIWAQKGHNVSGVDINKPLVELARRRSLESGLSIHFDVGSATKLPFSDESMDVCLLPELLEHVEDWQACLREAARVLKPGGVLYLSTTNVLCPKQEEFNLPMYSWYPGFLKRKYERLAVTTKPELANFARYPAVHWFSFYGLSSFLSAYKIRCHDRFEMLNTDKMGIVPRTAVSLVRALPPLRFLGHVLTPDTTIFGVKECT</sequence>
<name>A0ABX1TZD8_9PROT</name>
<accession>A0ABX1TZD8</accession>
<reference evidence="2 3" key="1">
    <citation type="submission" date="2019-03" db="EMBL/GenBank/DDBJ databases">
        <title>Metabolic reconstructions from genomes of highly enriched 'Candidatus Accumulibacter' and 'Candidatus Competibacter' bioreactor populations.</title>
        <authorList>
            <person name="Annavajhala M.K."/>
            <person name="Welles L."/>
            <person name="Abbas B."/>
            <person name="Sorokin D."/>
            <person name="Park H."/>
            <person name="Van Loosdrecht M."/>
            <person name="Chandran K."/>
        </authorList>
    </citation>
    <scope>NUCLEOTIDE SEQUENCE [LARGE SCALE GENOMIC DNA]</scope>
    <source>
        <strain evidence="2 3">SBR_S</strain>
    </source>
</reference>
<keyword evidence="3" id="KW-1185">Reference proteome</keyword>
<gene>
    <name evidence="2" type="ORF">E4Q23_14480</name>
</gene>
<dbReference type="InterPro" id="IPR029063">
    <property type="entry name" value="SAM-dependent_MTases_sf"/>
</dbReference>
<keyword evidence="2" id="KW-0489">Methyltransferase</keyword>
<dbReference type="SUPFAM" id="SSF53335">
    <property type="entry name" value="S-adenosyl-L-methionine-dependent methyltransferases"/>
    <property type="match status" value="1"/>
</dbReference>
<evidence type="ECO:0000313" key="3">
    <source>
        <dbReference type="Proteomes" id="UP000749010"/>
    </source>
</evidence>
<protein>
    <submittedName>
        <fullName evidence="2">Class I SAM-dependent methyltransferase</fullName>
    </submittedName>
</protein>
<comment type="caution">
    <text evidence="2">The sequence shown here is derived from an EMBL/GenBank/DDBJ whole genome shotgun (WGS) entry which is preliminary data.</text>
</comment>
<dbReference type="Pfam" id="PF08241">
    <property type="entry name" value="Methyltransf_11"/>
    <property type="match status" value="1"/>
</dbReference>
<feature type="domain" description="Methyltransferase type 11" evidence="1">
    <location>
        <begin position="63"/>
        <end position="157"/>
    </location>
</feature>
<dbReference type="Gene3D" id="3.40.50.150">
    <property type="entry name" value="Vaccinia Virus protein VP39"/>
    <property type="match status" value="1"/>
</dbReference>
<dbReference type="PANTHER" id="PTHR43591">
    <property type="entry name" value="METHYLTRANSFERASE"/>
    <property type="match status" value="1"/>
</dbReference>
<dbReference type="Proteomes" id="UP000749010">
    <property type="component" value="Unassembled WGS sequence"/>
</dbReference>
<dbReference type="CDD" id="cd02440">
    <property type="entry name" value="AdoMet_MTases"/>
    <property type="match status" value="1"/>
</dbReference>
<dbReference type="GO" id="GO:0032259">
    <property type="term" value="P:methylation"/>
    <property type="evidence" value="ECO:0007669"/>
    <property type="project" value="UniProtKB-KW"/>
</dbReference>
<keyword evidence="2" id="KW-0808">Transferase</keyword>
<dbReference type="GO" id="GO:0008168">
    <property type="term" value="F:methyltransferase activity"/>
    <property type="evidence" value="ECO:0007669"/>
    <property type="project" value="UniProtKB-KW"/>
</dbReference>
<evidence type="ECO:0000313" key="2">
    <source>
        <dbReference type="EMBL" id="NMQ28858.1"/>
    </source>
</evidence>
<dbReference type="EMBL" id="SPMY01000041">
    <property type="protein sequence ID" value="NMQ28858.1"/>
    <property type="molecule type" value="Genomic_DNA"/>
</dbReference>
<evidence type="ECO:0000259" key="1">
    <source>
        <dbReference type="Pfam" id="PF08241"/>
    </source>
</evidence>
<organism evidence="2 3">
    <name type="scientific">Candidatus Accumulibacter phosphatis</name>
    <dbReference type="NCBI Taxonomy" id="327160"/>
    <lineage>
        <taxon>Bacteria</taxon>
        <taxon>Pseudomonadati</taxon>
        <taxon>Pseudomonadota</taxon>
        <taxon>Betaproteobacteria</taxon>
        <taxon>Candidatus Accumulibacter</taxon>
    </lineage>
</organism>